<dbReference type="InterPro" id="IPR002638">
    <property type="entry name" value="Quinolinate_PRibosylTrfase_C"/>
</dbReference>
<feature type="binding site" evidence="13">
    <location>
        <begin position="268"/>
        <end position="270"/>
    </location>
    <ligand>
        <name>substrate</name>
    </ligand>
</feature>
<dbReference type="GO" id="GO:0009435">
    <property type="term" value="P:NAD+ biosynthetic process"/>
    <property type="evidence" value="ECO:0007669"/>
    <property type="project" value="UniProtKB-UniPathway"/>
</dbReference>
<dbReference type="InterPro" id="IPR037128">
    <property type="entry name" value="Quinolinate_PRibosylTase_N_sf"/>
</dbReference>
<proteinExistence type="inferred from homology"/>
<comment type="pathway">
    <text evidence="2">Cofactor biosynthesis; NAD(+) biosynthesis; nicotinate D-ribonucleotide from quinolinate: step 1/1.</text>
</comment>
<evidence type="ECO:0000256" key="13">
    <source>
        <dbReference type="PIRSR" id="PIRSR006250-1"/>
    </source>
</evidence>
<evidence type="ECO:0000256" key="3">
    <source>
        <dbReference type="ARBA" id="ARBA00009400"/>
    </source>
</evidence>
<dbReference type="InterPro" id="IPR036068">
    <property type="entry name" value="Nicotinate_pribotase-like_C"/>
</dbReference>
<evidence type="ECO:0000256" key="1">
    <source>
        <dbReference type="ARBA" id="ARBA00003237"/>
    </source>
</evidence>
<comment type="function">
    <text evidence="1">Involved in the catabolism of quinolinic acid (QA).</text>
</comment>
<dbReference type="FunFam" id="3.20.20.70:FF:000030">
    <property type="entry name" value="Nicotinate-nucleotide pyrophosphorylase, carboxylating"/>
    <property type="match status" value="1"/>
</dbReference>
<keyword evidence="17" id="KW-1185">Reference proteome</keyword>
<dbReference type="InterPro" id="IPR022412">
    <property type="entry name" value="Quinolinate_PRibosylTrfase_N"/>
</dbReference>
<keyword evidence="6" id="KW-0662">Pyridine nucleotide biosynthesis</keyword>
<dbReference type="InterPro" id="IPR027277">
    <property type="entry name" value="NadC/ModD"/>
</dbReference>
<feature type="binding site" evidence="13">
    <location>
        <begin position="247"/>
        <end position="249"/>
    </location>
    <ligand>
        <name>substrate</name>
    </ligand>
</feature>
<evidence type="ECO:0000256" key="5">
    <source>
        <dbReference type="ARBA" id="ARBA00011944"/>
    </source>
</evidence>
<dbReference type="GO" id="GO:0034213">
    <property type="term" value="P:quinolinate catabolic process"/>
    <property type="evidence" value="ECO:0007669"/>
    <property type="project" value="TreeGrafter"/>
</dbReference>
<dbReference type="Pfam" id="PF01729">
    <property type="entry name" value="QRPTase_C"/>
    <property type="match status" value="1"/>
</dbReference>
<evidence type="ECO:0000256" key="6">
    <source>
        <dbReference type="ARBA" id="ARBA00022642"/>
    </source>
</evidence>
<dbReference type="AlphaFoldDB" id="A0A656D554"/>
<dbReference type="InterPro" id="IPR004393">
    <property type="entry name" value="NadC"/>
</dbReference>
<feature type="domain" description="Quinolinate phosphoribosyl transferase N-terminal" evidence="15">
    <location>
        <begin position="26"/>
        <end position="112"/>
    </location>
</feature>
<dbReference type="PANTHER" id="PTHR32179:SF3">
    <property type="entry name" value="NICOTINATE-NUCLEOTIDE PYROPHOSPHORYLASE [CARBOXYLATING]"/>
    <property type="match status" value="1"/>
</dbReference>
<dbReference type="GO" id="GO:0004514">
    <property type="term" value="F:nicotinate-nucleotide diphosphorylase (carboxylating) activity"/>
    <property type="evidence" value="ECO:0007669"/>
    <property type="project" value="UniProtKB-EC"/>
</dbReference>
<evidence type="ECO:0000256" key="11">
    <source>
        <dbReference type="ARBA" id="ARBA00069173"/>
    </source>
</evidence>
<dbReference type="SUPFAM" id="SSF51690">
    <property type="entry name" value="Nicotinate/Quinolinate PRTase C-terminal domain-like"/>
    <property type="match status" value="1"/>
</dbReference>
<feature type="binding site" evidence="13">
    <location>
        <position position="159"/>
    </location>
    <ligand>
        <name>substrate</name>
    </ligand>
</feature>
<reference evidence="16 17" key="1">
    <citation type="submission" date="2015-11" db="EMBL/GenBank/DDBJ databases">
        <authorList>
            <person name="Varghese N."/>
        </authorList>
    </citation>
    <scope>NUCLEOTIDE SEQUENCE [LARGE SCALE GENOMIC DNA]</scope>
    <source>
        <strain evidence="16 17">JGI-24</strain>
    </source>
</reference>
<dbReference type="NCBIfam" id="TIGR00078">
    <property type="entry name" value="nadC"/>
    <property type="match status" value="1"/>
</dbReference>
<feature type="domain" description="Quinolinate phosphoribosyl transferase C-terminal" evidence="14">
    <location>
        <begin position="114"/>
        <end position="283"/>
    </location>
</feature>
<dbReference type="PANTHER" id="PTHR32179">
    <property type="entry name" value="NICOTINATE-NUCLEOTIDE PYROPHOSPHORYLASE [CARBOXYLATING]"/>
    <property type="match status" value="1"/>
</dbReference>
<gene>
    <name evidence="16" type="ORF">JGI24_00743</name>
</gene>
<dbReference type="EMBL" id="CZVU01000026">
    <property type="protein sequence ID" value="CUT00243.1"/>
    <property type="molecule type" value="Genomic_DNA"/>
</dbReference>
<keyword evidence="7 12" id="KW-0328">Glycosyltransferase</keyword>
<dbReference type="SUPFAM" id="SSF54675">
    <property type="entry name" value="Nicotinate/Quinolinate PRTase N-terminal domain-like"/>
    <property type="match status" value="1"/>
</dbReference>
<sequence>MKNFSVEEQITEIVKRALIEDIGYGDITTISVIGDDFIEASAEFLVKDAGVIAGMDVVWIVFKTINPNLSFVPNVMDGDFVKNGDIIAFVSGDAKSILTSERVALNFLQRMSGIATLTRKFVEAVKGTKAKITDTRKTAPGLRLIDKLAVEIGGGVNHRFGLYDMILIKDNHIAIAGGVERAIERCLKYVKEKNIDVKIEVEAQNLEDVKKILKYEEIDRILLDNFSIDDLRRAVDLINGKLEIEASGGITLENVRQIAEAGVDYISIGMLTHSPKALDISLEIKI</sequence>
<dbReference type="GO" id="GO:0005737">
    <property type="term" value="C:cytoplasm"/>
    <property type="evidence" value="ECO:0007669"/>
    <property type="project" value="TreeGrafter"/>
</dbReference>
<comment type="subunit">
    <text evidence="4">Hexamer formed by 3 homodimers.</text>
</comment>
<dbReference type="Gene3D" id="3.90.1170.20">
    <property type="entry name" value="Quinolinate phosphoribosyl transferase, N-terminal domain"/>
    <property type="match status" value="1"/>
</dbReference>
<name>A0A656D554_KRYT1</name>
<evidence type="ECO:0000256" key="8">
    <source>
        <dbReference type="ARBA" id="ARBA00022679"/>
    </source>
</evidence>
<evidence type="ECO:0000256" key="10">
    <source>
        <dbReference type="ARBA" id="ARBA00047445"/>
    </source>
</evidence>
<comment type="catalytic activity">
    <reaction evidence="10">
        <text>nicotinate beta-D-ribonucleotide + CO2 + diphosphate = quinolinate + 5-phospho-alpha-D-ribose 1-diphosphate + 2 H(+)</text>
        <dbReference type="Rhea" id="RHEA:12733"/>
        <dbReference type="ChEBI" id="CHEBI:15378"/>
        <dbReference type="ChEBI" id="CHEBI:16526"/>
        <dbReference type="ChEBI" id="CHEBI:29959"/>
        <dbReference type="ChEBI" id="CHEBI:33019"/>
        <dbReference type="ChEBI" id="CHEBI:57502"/>
        <dbReference type="ChEBI" id="CHEBI:58017"/>
        <dbReference type="EC" id="2.4.2.19"/>
    </reaction>
</comment>
<dbReference type="UniPathway" id="UPA00253">
    <property type="reaction ID" value="UER00331"/>
</dbReference>
<evidence type="ECO:0000256" key="2">
    <source>
        <dbReference type="ARBA" id="ARBA00004893"/>
    </source>
</evidence>
<accession>A0A656D554</accession>
<feature type="binding site" evidence="13">
    <location>
        <begin position="135"/>
        <end position="137"/>
    </location>
    <ligand>
        <name>substrate</name>
    </ligand>
</feature>
<evidence type="ECO:0000256" key="9">
    <source>
        <dbReference type="ARBA" id="ARBA00033102"/>
    </source>
</evidence>
<dbReference type="RefSeq" id="WP_072150190.1">
    <property type="nucleotide sequence ID" value="NZ_CZVU01000026.1"/>
</dbReference>
<evidence type="ECO:0000259" key="15">
    <source>
        <dbReference type="Pfam" id="PF02749"/>
    </source>
</evidence>
<protein>
    <recommendedName>
        <fullName evidence="11">Probable nicotinate-nucleotide pyrophosphorylase [carboxylating]</fullName>
        <ecNumber evidence="5">2.4.2.19</ecNumber>
    </recommendedName>
    <alternativeName>
        <fullName evidence="9">Quinolinate phosphoribosyltransferase [decarboxylating]</fullName>
    </alternativeName>
</protein>
<evidence type="ECO:0000313" key="17">
    <source>
        <dbReference type="Proteomes" id="UP000243065"/>
    </source>
</evidence>
<dbReference type="EC" id="2.4.2.19" evidence="5"/>
<comment type="similarity">
    <text evidence="3 12">Belongs to the NadC/ModD family.</text>
</comment>
<feature type="binding site" evidence="13">
    <location>
        <position position="102"/>
    </location>
    <ligand>
        <name>substrate</name>
    </ligand>
</feature>
<dbReference type="Gene3D" id="3.20.20.70">
    <property type="entry name" value="Aldolase class I"/>
    <property type="match status" value="1"/>
</dbReference>
<feature type="binding site" evidence="13">
    <location>
        <position position="224"/>
    </location>
    <ligand>
        <name>substrate</name>
    </ligand>
</feature>
<feature type="binding site" evidence="13">
    <location>
        <position position="202"/>
    </location>
    <ligand>
        <name>substrate</name>
    </ligand>
</feature>
<dbReference type="FunFam" id="3.90.1170.20:FF:000001">
    <property type="entry name" value="Nicotinate-nucleotide diphosphorylase (Carboxylating)"/>
    <property type="match status" value="1"/>
</dbReference>
<dbReference type="CDD" id="cd01572">
    <property type="entry name" value="QPRTase"/>
    <property type="match status" value="1"/>
</dbReference>
<evidence type="ECO:0000313" key="16">
    <source>
        <dbReference type="EMBL" id="CUT00243.1"/>
    </source>
</evidence>
<organism evidence="16 17">
    <name type="scientific">Kryptobacter tengchongensis</name>
    <dbReference type="NCBI Taxonomy" id="1643429"/>
    <lineage>
        <taxon>Bacteria</taxon>
        <taxon>Pseudomonadati</taxon>
        <taxon>Candidatus Kryptoniota</taxon>
        <taxon>Candidatus Kryptobacter</taxon>
    </lineage>
</organism>
<dbReference type="Pfam" id="PF02749">
    <property type="entry name" value="QRPTase_N"/>
    <property type="match status" value="1"/>
</dbReference>
<dbReference type="Proteomes" id="UP000243065">
    <property type="component" value="Unassembled WGS sequence"/>
</dbReference>
<dbReference type="OrthoDB" id="9782546at2"/>
<evidence type="ECO:0000259" key="14">
    <source>
        <dbReference type="Pfam" id="PF01729"/>
    </source>
</evidence>
<evidence type="ECO:0000256" key="7">
    <source>
        <dbReference type="ARBA" id="ARBA00022676"/>
    </source>
</evidence>
<evidence type="ECO:0000256" key="12">
    <source>
        <dbReference type="PIRNR" id="PIRNR006250"/>
    </source>
</evidence>
<feature type="binding site" evidence="13">
    <location>
        <position position="169"/>
    </location>
    <ligand>
        <name>substrate</name>
    </ligand>
</feature>
<dbReference type="InterPro" id="IPR013785">
    <property type="entry name" value="Aldolase_TIM"/>
</dbReference>
<evidence type="ECO:0000256" key="4">
    <source>
        <dbReference type="ARBA" id="ARBA00011218"/>
    </source>
</evidence>
<dbReference type="PIRSF" id="PIRSF006250">
    <property type="entry name" value="NadC_ModD"/>
    <property type="match status" value="1"/>
</dbReference>
<keyword evidence="8 12" id="KW-0808">Transferase</keyword>